<dbReference type="OrthoDB" id="5520377at2"/>
<reference evidence="1 2" key="1">
    <citation type="submission" date="2016-10" db="EMBL/GenBank/DDBJ databases">
        <authorList>
            <person name="de Groot N.N."/>
        </authorList>
    </citation>
    <scope>NUCLEOTIDE SEQUENCE [LARGE SCALE GENOMIC DNA]</scope>
    <source>
        <strain evidence="1 2">DSM 19548</strain>
    </source>
</reference>
<dbReference type="InterPro" id="IPR021219">
    <property type="entry name" value="DUF2703"/>
</dbReference>
<proteinExistence type="predicted"/>
<protein>
    <submittedName>
        <fullName evidence="1">Uncharacterized protein</fullName>
    </submittedName>
</protein>
<evidence type="ECO:0000313" key="2">
    <source>
        <dbReference type="Proteomes" id="UP000198728"/>
    </source>
</evidence>
<dbReference type="Proteomes" id="UP000198728">
    <property type="component" value="Unassembled WGS sequence"/>
</dbReference>
<dbReference type="RefSeq" id="WP_093362571.1">
    <property type="nucleotide sequence ID" value="NZ_FOLG01000017.1"/>
</dbReference>
<dbReference type="AlphaFoldDB" id="A0A1I1Q5G5"/>
<dbReference type="STRING" id="441112.SAMN04488094_1174"/>
<gene>
    <name evidence="1" type="ORF">SAMN04488094_1174</name>
</gene>
<dbReference type="Pfam" id="PF10865">
    <property type="entry name" value="DUF2703"/>
    <property type="match status" value="1"/>
</dbReference>
<accession>A0A1I1Q5G5</accession>
<dbReference type="EMBL" id="FOLG01000017">
    <property type="protein sequence ID" value="SFD14463.1"/>
    <property type="molecule type" value="Genomic_DNA"/>
</dbReference>
<name>A0A1I1Q5G5_9RHOB</name>
<organism evidence="1 2">
    <name type="scientific">Tropicimonas isoalkanivorans</name>
    <dbReference type="NCBI Taxonomy" id="441112"/>
    <lineage>
        <taxon>Bacteria</taxon>
        <taxon>Pseudomonadati</taxon>
        <taxon>Pseudomonadota</taxon>
        <taxon>Alphaproteobacteria</taxon>
        <taxon>Rhodobacterales</taxon>
        <taxon>Roseobacteraceae</taxon>
        <taxon>Tropicimonas</taxon>
    </lineage>
</organism>
<evidence type="ECO:0000313" key="1">
    <source>
        <dbReference type="EMBL" id="SFD14463.1"/>
    </source>
</evidence>
<keyword evidence="2" id="KW-1185">Reference proteome</keyword>
<sequence length="182" mass="18947">MGCCSSSAPLGEQGTRPGSLKLEFLFLDESVCKPCGGTGQALDEALQIVAAPLEALGVTLEVERIHVATREDAIAHQLVASPTIRIDGVDIDPDTTQGECASCGEIAGGQTTVNCRTWHWKGKVYSSAPVGKIVESILNAATAGTRETSGCCADTVGGDAYALPENLDGFFRARDTGKARCC</sequence>